<evidence type="ECO:0008006" key="3">
    <source>
        <dbReference type="Google" id="ProtNLM"/>
    </source>
</evidence>
<dbReference type="InterPro" id="IPR027417">
    <property type="entry name" value="P-loop_NTPase"/>
</dbReference>
<feature type="non-terminal residue" evidence="2">
    <location>
        <position position="1"/>
    </location>
</feature>
<evidence type="ECO:0000313" key="2">
    <source>
        <dbReference type="EMBL" id="GAG33862.1"/>
    </source>
</evidence>
<dbReference type="Gene3D" id="3.40.50.300">
    <property type="entry name" value="P-loop containing nucleotide triphosphate hydrolases"/>
    <property type="match status" value="1"/>
</dbReference>
<sequence length="243" mass="28244">AKFDQGIKDYSEQANVIKAKAKELNLRLGELMKKQKEISGVKVKLRNLEEKFRLKQELLQQMDSLKEKVGEINVKKVELNKKLSAFGDVSEEYTKLKKELDLLLEDEKKIEIEKNSLEQEKRGLKNYLAEVEKEILAKLEIKKKLTYISEMQNWIEDGFVNIMIAMEKQVMFSVYNEFNELFENWFNILIGDETLSARLDDNFTPVIEQDGYETSIEYLSGGERTAAALAYRLALNKVVNDLM</sequence>
<proteinExistence type="predicted"/>
<dbReference type="AlphaFoldDB" id="X0XEM6"/>
<comment type="caution">
    <text evidence="2">The sequence shown here is derived from an EMBL/GenBank/DDBJ whole genome shotgun (WGS) entry which is preliminary data.</text>
</comment>
<reference evidence="2" key="1">
    <citation type="journal article" date="2014" name="Front. Microbiol.">
        <title>High frequency of phylogenetically diverse reductive dehalogenase-homologous genes in deep subseafloor sedimentary metagenomes.</title>
        <authorList>
            <person name="Kawai M."/>
            <person name="Futagami T."/>
            <person name="Toyoda A."/>
            <person name="Takaki Y."/>
            <person name="Nishi S."/>
            <person name="Hori S."/>
            <person name="Arai W."/>
            <person name="Tsubouchi T."/>
            <person name="Morono Y."/>
            <person name="Uchiyama I."/>
            <person name="Ito T."/>
            <person name="Fujiyama A."/>
            <person name="Inagaki F."/>
            <person name="Takami H."/>
        </authorList>
    </citation>
    <scope>NUCLEOTIDE SEQUENCE</scope>
    <source>
        <strain evidence="2">Expedition CK06-06</strain>
    </source>
</reference>
<protein>
    <recommendedName>
        <fullName evidence="3">RecF/RecN/SMC N-terminal domain-containing protein</fullName>
    </recommendedName>
</protein>
<gene>
    <name evidence="2" type="ORF">S01H1_72277</name>
</gene>
<name>X0XEM6_9ZZZZ</name>
<feature type="non-terminal residue" evidence="2">
    <location>
        <position position="243"/>
    </location>
</feature>
<dbReference type="EMBL" id="BARS01048189">
    <property type="protein sequence ID" value="GAG33862.1"/>
    <property type="molecule type" value="Genomic_DNA"/>
</dbReference>
<dbReference type="SUPFAM" id="SSF52540">
    <property type="entry name" value="P-loop containing nucleoside triphosphate hydrolases"/>
    <property type="match status" value="1"/>
</dbReference>
<keyword evidence="1" id="KW-0175">Coiled coil</keyword>
<feature type="coiled-coil region" evidence="1">
    <location>
        <begin position="7"/>
        <end position="134"/>
    </location>
</feature>
<evidence type="ECO:0000256" key="1">
    <source>
        <dbReference type="SAM" id="Coils"/>
    </source>
</evidence>
<accession>X0XEM6</accession>
<organism evidence="2">
    <name type="scientific">marine sediment metagenome</name>
    <dbReference type="NCBI Taxonomy" id="412755"/>
    <lineage>
        <taxon>unclassified sequences</taxon>
        <taxon>metagenomes</taxon>
        <taxon>ecological metagenomes</taxon>
    </lineage>
</organism>